<sequence length="125" mass="14518">MSYTDFVSCDDEDLNLKFTSRYTDYDEHCDSEFDQDITQSVVYEEIAPPPGGHVFKPTQTIYKLVRDTLFTKFHEDQTINVASRTYNEKCHAHGAHGFETTRTIFELAQDIIGTNLLTKFHDDRQ</sequence>
<accession>A0A9D4C336</accession>
<organism evidence="1 2">
    <name type="scientific">Dreissena polymorpha</name>
    <name type="common">Zebra mussel</name>
    <name type="synonym">Mytilus polymorpha</name>
    <dbReference type="NCBI Taxonomy" id="45954"/>
    <lineage>
        <taxon>Eukaryota</taxon>
        <taxon>Metazoa</taxon>
        <taxon>Spiralia</taxon>
        <taxon>Lophotrochozoa</taxon>
        <taxon>Mollusca</taxon>
        <taxon>Bivalvia</taxon>
        <taxon>Autobranchia</taxon>
        <taxon>Heteroconchia</taxon>
        <taxon>Euheterodonta</taxon>
        <taxon>Imparidentia</taxon>
        <taxon>Neoheterodontei</taxon>
        <taxon>Myida</taxon>
        <taxon>Dreissenoidea</taxon>
        <taxon>Dreissenidae</taxon>
        <taxon>Dreissena</taxon>
    </lineage>
</organism>
<dbReference type="AlphaFoldDB" id="A0A9D4C336"/>
<dbReference type="EMBL" id="JAIWYP010000013">
    <property type="protein sequence ID" value="KAH3716457.1"/>
    <property type="molecule type" value="Genomic_DNA"/>
</dbReference>
<reference evidence="1" key="1">
    <citation type="journal article" date="2019" name="bioRxiv">
        <title>The Genome of the Zebra Mussel, Dreissena polymorpha: A Resource for Invasive Species Research.</title>
        <authorList>
            <person name="McCartney M.A."/>
            <person name="Auch B."/>
            <person name="Kono T."/>
            <person name="Mallez S."/>
            <person name="Zhang Y."/>
            <person name="Obille A."/>
            <person name="Becker A."/>
            <person name="Abrahante J.E."/>
            <person name="Garbe J."/>
            <person name="Badalamenti J.P."/>
            <person name="Herman A."/>
            <person name="Mangelson H."/>
            <person name="Liachko I."/>
            <person name="Sullivan S."/>
            <person name="Sone E.D."/>
            <person name="Koren S."/>
            <person name="Silverstein K.A.T."/>
            <person name="Beckman K.B."/>
            <person name="Gohl D.M."/>
        </authorList>
    </citation>
    <scope>NUCLEOTIDE SEQUENCE</scope>
    <source>
        <strain evidence="1">Duluth1</strain>
        <tissue evidence="1">Whole animal</tissue>
    </source>
</reference>
<reference evidence="1" key="2">
    <citation type="submission" date="2020-11" db="EMBL/GenBank/DDBJ databases">
        <authorList>
            <person name="McCartney M.A."/>
            <person name="Auch B."/>
            <person name="Kono T."/>
            <person name="Mallez S."/>
            <person name="Becker A."/>
            <person name="Gohl D.M."/>
            <person name="Silverstein K.A.T."/>
            <person name="Koren S."/>
            <person name="Bechman K.B."/>
            <person name="Herman A."/>
            <person name="Abrahante J.E."/>
            <person name="Garbe J."/>
        </authorList>
    </citation>
    <scope>NUCLEOTIDE SEQUENCE</scope>
    <source>
        <strain evidence="1">Duluth1</strain>
        <tissue evidence="1">Whole animal</tissue>
    </source>
</reference>
<dbReference type="Proteomes" id="UP000828390">
    <property type="component" value="Unassembled WGS sequence"/>
</dbReference>
<gene>
    <name evidence="1" type="ORF">DPMN_059180</name>
</gene>
<keyword evidence="2" id="KW-1185">Reference proteome</keyword>
<evidence type="ECO:0000313" key="1">
    <source>
        <dbReference type="EMBL" id="KAH3716457.1"/>
    </source>
</evidence>
<protein>
    <submittedName>
        <fullName evidence="1">Uncharacterized protein</fullName>
    </submittedName>
</protein>
<name>A0A9D4C336_DREPO</name>
<comment type="caution">
    <text evidence="1">The sequence shown here is derived from an EMBL/GenBank/DDBJ whole genome shotgun (WGS) entry which is preliminary data.</text>
</comment>
<evidence type="ECO:0000313" key="2">
    <source>
        <dbReference type="Proteomes" id="UP000828390"/>
    </source>
</evidence>
<proteinExistence type="predicted"/>